<dbReference type="AlphaFoldDB" id="T1GD59"/>
<dbReference type="EMBL" id="CAQQ02015123">
    <property type="status" value="NOT_ANNOTATED_CDS"/>
    <property type="molecule type" value="Genomic_DNA"/>
</dbReference>
<keyword evidence="2" id="KW-1185">Reference proteome</keyword>
<name>T1GD59_MEGSC</name>
<organism evidence="1 2">
    <name type="scientific">Megaselia scalaris</name>
    <name type="common">Humpbacked fly</name>
    <name type="synonym">Phora scalaris</name>
    <dbReference type="NCBI Taxonomy" id="36166"/>
    <lineage>
        <taxon>Eukaryota</taxon>
        <taxon>Metazoa</taxon>
        <taxon>Ecdysozoa</taxon>
        <taxon>Arthropoda</taxon>
        <taxon>Hexapoda</taxon>
        <taxon>Insecta</taxon>
        <taxon>Pterygota</taxon>
        <taxon>Neoptera</taxon>
        <taxon>Endopterygota</taxon>
        <taxon>Diptera</taxon>
        <taxon>Brachycera</taxon>
        <taxon>Muscomorpha</taxon>
        <taxon>Platypezoidea</taxon>
        <taxon>Phoridae</taxon>
        <taxon>Megaseliini</taxon>
        <taxon>Megaselia</taxon>
    </lineage>
</organism>
<dbReference type="EnsemblMetazoa" id="MESCA001240-RA">
    <property type="protein sequence ID" value="MESCA001240-PA"/>
    <property type="gene ID" value="MESCA001240"/>
</dbReference>
<sequence>MHEYTWSYVKAAGGKFEKFHTLECVASVFQNIEKEDKERGNNNNIAVDIKRRYSLILLNIAYKILASIVCEWLKPHVIRIIGPYQCDIW</sequence>
<accession>T1GD59</accession>
<reference evidence="2" key="1">
    <citation type="submission" date="2013-02" db="EMBL/GenBank/DDBJ databases">
        <authorList>
            <person name="Hughes D."/>
        </authorList>
    </citation>
    <scope>NUCLEOTIDE SEQUENCE</scope>
    <source>
        <strain>Durham</strain>
        <strain evidence="2">NC isolate 2 -- Noor lab</strain>
    </source>
</reference>
<dbReference type="HOGENOM" id="CLU_2457360_0_0_1"/>
<evidence type="ECO:0000313" key="1">
    <source>
        <dbReference type="EnsemblMetazoa" id="MESCA001240-PA"/>
    </source>
</evidence>
<evidence type="ECO:0000313" key="2">
    <source>
        <dbReference type="Proteomes" id="UP000015102"/>
    </source>
</evidence>
<protein>
    <submittedName>
        <fullName evidence="1">Uncharacterized protein</fullName>
    </submittedName>
</protein>
<reference evidence="1" key="2">
    <citation type="submission" date="2015-06" db="UniProtKB">
        <authorList>
            <consortium name="EnsemblMetazoa"/>
        </authorList>
    </citation>
    <scope>IDENTIFICATION</scope>
</reference>
<dbReference type="Proteomes" id="UP000015102">
    <property type="component" value="Unassembled WGS sequence"/>
</dbReference>
<dbReference type="EMBL" id="CAQQ02015122">
    <property type="status" value="NOT_ANNOTATED_CDS"/>
    <property type="molecule type" value="Genomic_DNA"/>
</dbReference>
<proteinExistence type="predicted"/>